<protein>
    <submittedName>
        <fullName evidence="2">Uncharacterized protein</fullName>
    </submittedName>
</protein>
<evidence type="ECO:0000313" key="3">
    <source>
        <dbReference type="Proteomes" id="UP000008022"/>
    </source>
</evidence>
<feature type="region of interest" description="Disordered" evidence="1">
    <location>
        <begin position="31"/>
        <end position="50"/>
    </location>
</feature>
<name>A0A0E0QZU4_ORYRU</name>
<proteinExistence type="predicted"/>
<dbReference type="HOGENOM" id="CLU_2908109_0_0_1"/>
<dbReference type="Gramene" id="ORUFI10G12430.1">
    <property type="protein sequence ID" value="ORUFI10G12430.1"/>
    <property type="gene ID" value="ORUFI10G12430"/>
</dbReference>
<dbReference type="EnsemblPlants" id="ORUFI10G12430.1">
    <property type="protein sequence ID" value="ORUFI10G12430.1"/>
    <property type="gene ID" value="ORUFI10G12430"/>
</dbReference>
<keyword evidence="3" id="KW-1185">Reference proteome</keyword>
<dbReference type="AlphaFoldDB" id="A0A0E0QZU4"/>
<reference evidence="2" key="2">
    <citation type="submission" date="2015-06" db="UniProtKB">
        <authorList>
            <consortium name="EnsemblPlants"/>
        </authorList>
    </citation>
    <scope>IDENTIFICATION</scope>
</reference>
<accession>A0A0E0QZU4</accession>
<evidence type="ECO:0000256" key="1">
    <source>
        <dbReference type="SAM" id="MobiDB-lite"/>
    </source>
</evidence>
<dbReference type="Proteomes" id="UP000008022">
    <property type="component" value="Unassembled WGS sequence"/>
</dbReference>
<organism evidence="2 3">
    <name type="scientific">Oryza rufipogon</name>
    <name type="common">Brownbeard rice</name>
    <name type="synonym">Asian wild rice</name>
    <dbReference type="NCBI Taxonomy" id="4529"/>
    <lineage>
        <taxon>Eukaryota</taxon>
        <taxon>Viridiplantae</taxon>
        <taxon>Streptophyta</taxon>
        <taxon>Embryophyta</taxon>
        <taxon>Tracheophyta</taxon>
        <taxon>Spermatophyta</taxon>
        <taxon>Magnoliopsida</taxon>
        <taxon>Liliopsida</taxon>
        <taxon>Poales</taxon>
        <taxon>Poaceae</taxon>
        <taxon>BOP clade</taxon>
        <taxon>Oryzoideae</taxon>
        <taxon>Oryzeae</taxon>
        <taxon>Oryzinae</taxon>
        <taxon>Oryza</taxon>
    </lineage>
</organism>
<evidence type="ECO:0000313" key="2">
    <source>
        <dbReference type="EnsemblPlants" id="ORUFI10G12430.1"/>
    </source>
</evidence>
<sequence length="62" mass="6734">MYGCGDLGMDRDLAAGDDLVRRGTRWLAATSCGEGPRRRPRAERDLGGDLTWRGTPAVTLVD</sequence>
<reference evidence="3" key="1">
    <citation type="submission" date="2013-06" db="EMBL/GenBank/DDBJ databases">
        <authorList>
            <person name="Zhao Q."/>
        </authorList>
    </citation>
    <scope>NUCLEOTIDE SEQUENCE</scope>
    <source>
        <strain evidence="3">cv. W1943</strain>
    </source>
</reference>